<accession>A0AAW1YRP5</accession>
<dbReference type="Proteomes" id="UP001457282">
    <property type="component" value="Unassembled WGS sequence"/>
</dbReference>
<comment type="caution">
    <text evidence="2">The sequence shown here is derived from an EMBL/GenBank/DDBJ whole genome shotgun (WGS) entry which is preliminary data.</text>
</comment>
<sequence>MQISQETRVSAHHNEHSSATITDRSRLHNLTEPLLYQPSSSPRPSSVPSIMVAAPPLEIHIRPVPQSSSQKSLHLTWFNSRIELNLHITNHTQSTQLLSRSIKHHGLTNSDHPWLHQRSTLSATPVILDSNPIAQSPGSCLCCPVPSLCSIRYPSHSPRAPPSTPSIFTPSQLSLSLAEQKREEDD</sequence>
<evidence type="ECO:0000256" key="1">
    <source>
        <dbReference type="SAM" id="MobiDB-lite"/>
    </source>
</evidence>
<organism evidence="2 3">
    <name type="scientific">Rubus argutus</name>
    <name type="common">Southern blackberry</name>
    <dbReference type="NCBI Taxonomy" id="59490"/>
    <lineage>
        <taxon>Eukaryota</taxon>
        <taxon>Viridiplantae</taxon>
        <taxon>Streptophyta</taxon>
        <taxon>Embryophyta</taxon>
        <taxon>Tracheophyta</taxon>
        <taxon>Spermatophyta</taxon>
        <taxon>Magnoliopsida</taxon>
        <taxon>eudicotyledons</taxon>
        <taxon>Gunneridae</taxon>
        <taxon>Pentapetalae</taxon>
        <taxon>rosids</taxon>
        <taxon>fabids</taxon>
        <taxon>Rosales</taxon>
        <taxon>Rosaceae</taxon>
        <taxon>Rosoideae</taxon>
        <taxon>Rosoideae incertae sedis</taxon>
        <taxon>Rubus</taxon>
    </lineage>
</organism>
<evidence type="ECO:0000313" key="3">
    <source>
        <dbReference type="Proteomes" id="UP001457282"/>
    </source>
</evidence>
<evidence type="ECO:0000313" key="2">
    <source>
        <dbReference type="EMBL" id="KAK9951309.1"/>
    </source>
</evidence>
<protein>
    <submittedName>
        <fullName evidence="2">Uncharacterized protein</fullName>
    </submittedName>
</protein>
<reference evidence="2 3" key="1">
    <citation type="journal article" date="2023" name="G3 (Bethesda)">
        <title>A chromosome-length genome assembly and annotation of blackberry (Rubus argutus, cv. 'Hillquist').</title>
        <authorList>
            <person name="Bruna T."/>
            <person name="Aryal R."/>
            <person name="Dudchenko O."/>
            <person name="Sargent D.J."/>
            <person name="Mead D."/>
            <person name="Buti M."/>
            <person name="Cavallini A."/>
            <person name="Hytonen T."/>
            <person name="Andres J."/>
            <person name="Pham M."/>
            <person name="Weisz D."/>
            <person name="Mascagni F."/>
            <person name="Usai G."/>
            <person name="Natali L."/>
            <person name="Bassil N."/>
            <person name="Fernandez G.E."/>
            <person name="Lomsadze A."/>
            <person name="Armour M."/>
            <person name="Olukolu B."/>
            <person name="Poorten T."/>
            <person name="Britton C."/>
            <person name="Davik J."/>
            <person name="Ashrafi H."/>
            <person name="Aiden E.L."/>
            <person name="Borodovsky M."/>
            <person name="Worthington M."/>
        </authorList>
    </citation>
    <scope>NUCLEOTIDE SEQUENCE [LARGE SCALE GENOMIC DNA]</scope>
    <source>
        <strain evidence="2">PI 553951</strain>
    </source>
</reference>
<name>A0AAW1YRP5_RUBAR</name>
<dbReference type="AlphaFoldDB" id="A0AAW1YRP5"/>
<feature type="region of interest" description="Disordered" evidence="1">
    <location>
        <begin position="1"/>
        <end position="26"/>
    </location>
</feature>
<proteinExistence type="predicted"/>
<feature type="region of interest" description="Disordered" evidence="1">
    <location>
        <begin position="155"/>
        <end position="186"/>
    </location>
</feature>
<keyword evidence="3" id="KW-1185">Reference proteome</keyword>
<gene>
    <name evidence="2" type="ORF">M0R45_006763</name>
</gene>
<feature type="compositionally biased region" description="Polar residues" evidence="1">
    <location>
        <begin position="165"/>
        <end position="177"/>
    </location>
</feature>
<dbReference type="EMBL" id="JBEDUW010000001">
    <property type="protein sequence ID" value="KAK9951309.1"/>
    <property type="molecule type" value="Genomic_DNA"/>
</dbReference>